<dbReference type="Pfam" id="PF07336">
    <property type="entry name" value="ABATE"/>
    <property type="match status" value="1"/>
</dbReference>
<dbReference type="InterPro" id="IPR023286">
    <property type="entry name" value="ABATE_dom_sf"/>
</dbReference>
<dbReference type="InterPro" id="IPR021005">
    <property type="entry name" value="Znf_CGNR"/>
</dbReference>
<organism evidence="3 4">
    <name type="scientific">Stackebrandtia albiflava</name>
    <dbReference type="NCBI Taxonomy" id="406432"/>
    <lineage>
        <taxon>Bacteria</taxon>
        <taxon>Bacillati</taxon>
        <taxon>Actinomycetota</taxon>
        <taxon>Actinomycetes</taxon>
        <taxon>Glycomycetales</taxon>
        <taxon>Glycomycetaceae</taxon>
        <taxon>Stackebrandtia</taxon>
    </lineage>
</organism>
<feature type="compositionally biased region" description="Polar residues" evidence="1">
    <location>
        <begin position="255"/>
        <end position="264"/>
    </location>
</feature>
<reference evidence="3 4" key="1">
    <citation type="journal article" date="2013" name="Stand. Genomic Sci.">
        <title>Genomic Encyclopedia of Type Strains, Phase I: The one thousand microbial genomes (KMG-I) project.</title>
        <authorList>
            <person name="Kyrpides N.C."/>
            <person name="Woyke T."/>
            <person name="Eisen J.A."/>
            <person name="Garrity G."/>
            <person name="Lilburn T.G."/>
            <person name="Beck B.J."/>
            <person name="Whitman W.B."/>
            <person name="Hugenholtz P."/>
            <person name="Klenk H.P."/>
        </authorList>
    </citation>
    <scope>NUCLEOTIDE SEQUENCE [LARGE SCALE GENOMIC DNA]</scope>
    <source>
        <strain evidence="3 4">DSM 45044</strain>
    </source>
</reference>
<sequence>MDFDAYAQTAADLANLELTDLADLRAFFGDRPWWSERLTERDLAVFRRAKRKFRDVFVKGAEGDDHAAVDVLNGLLEQFPVQPRIAGHRGGDWHMHVTGRGSSVASEFIAGAAWGLSAWLCRFKGARFGVCADNRCGNVYLDTSSNRCRRFCSERCATRSHVAAHRARKKEAAAAALAAVVDPAVPLRVARSAPRGVVGRAAYHTGTHRSSRALRPRALRSTRPDARDERGPKTVSYAPQPVRTARCRRAKFNDSARSASRTAR</sequence>
<protein>
    <submittedName>
        <fullName evidence="3">Putative RNA-binding Zn ribbon-like protein</fullName>
    </submittedName>
</protein>
<name>A0A562UYQ5_9ACTN</name>
<feature type="compositionally biased region" description="Basic and acidic residues" evidence="1">
    <location>
        <begin position="222"/>
        <end position="232"/>
    </location>
</feature>
<evidence type="ECO:0000259" key="2">
    <source>
        <dbReference type="Pfam" id="PF11706"/>
    </source>
</evidence>
<dbReference type="EMBL" id="VLLL01000007">
    <property type="protein sequence ID" value="TWJ10735.1"/>
    <property type="molecule type" value="Genomic_DNA"/>
</dbReference>
<dbReference type="OrthoDB" id="3531194at2"/>
<dbReference type="Pfam" id="PF11706">
    <property type="entry name" value="zf-CGNR"/>
    <property type="match status" value="1"/>
</dbReference>
<accession>A0A562UYQ5</accession>
<feature type="compositionally biased region" description="Basic residues" evidence="1">
    <location>
        <begin position="206"/>
        <end position="220"/>
    </location>
</feature>
<dbReference type="InterPro" id="IPR010852">
    <property type="entry name" value="ABATE"/>
</dbReference>
<feature type="domain" description="Zinc finger CGNR" evidence="2">
    <location>
        <begin position="127"/>
        <end position="169"/>
    </location>
</feature>
<dbReference type="PANTHER" id="PTHR35525">
    <property type="entry name" value="BLL6575 PROTEIN"/>
    <property type="match status" value="1"/>
</dbReference>
<dbReference type="AlphaFoldDB" id="A0A562UYQ5"/>
<comment type="caution">
    <text evidence="3">The sequence shown here is derived from an EMBL/GenBank/DDBJ whole genome shotgun (WGS) entry which is preliminary data.</text>
</comment>
<dbReference type="SUPFAM" id="SSF160904">
    <property type="entry name" value="Jann2411-like"/>
    <property type="match status" value="1"/>
</dbReference>
<evidence type="ECO:0000313" key="3">
    <source>
        <dbReference type="EMBL" id="TWJ10735.1"/>
    </source>
</evidence>
<dbReference type="Proteomes" id="UP000321617">
    <property type="component" value="Unassembled WGS sequence"/>
</dbReference>
<feature type="region of interest" description="Disordered" evidence="1">
    <location>
        <begin position="201"/>
        <end position="264"/>
    </location>
</feature>
<evidence type="ECO:0000313" key="4">
    <source>
        <dbReference type="Proteomes" id="UP000321617"/>
    </source>
</evidence>
<dbReference type="Gene3D" id="1.10.3300.10">
    <property type="entry name" value="Jann2411-like domain"/>
    <property type="match status" value="1"/>
</dbReference>
<keyword evidence="4" id="KW-1185">Reference proteome</keyword>
<dbReference type="PANTHER" id="PTHR35525:SF3">
    <property type="entry name" value="BLL6575 PROTEIN"/>
    <property type="match status" value="1"/>
</dbReference>
<proteinExistence type="predicted"/>
<evidence type="ECO:0000256" key="1">
    <source>
        <dbReference type="SAM" id="MobiDB-lite"/>
    </source>
</evidence>
<gene>
    <name evidence="3" type="ORF">LX16_4157</name>
</gene>